<comment type="caution">
    <text evidence="2">The sequence shown here is derived from an EMBL/GenBank/DDBJ whole genome shotgun (WGS) entry which is preliminary data.</text>
</comment>
<dbReference type="Proteomes" id="UP001432027">
    <property type="component" value="Unassembled WGS sequence"/>
</dbReference>
<dbReference type="AlphaFoldDB" id="A0AAV5U7B1"/>
<organism evidence="2 3">
    <name type="scientific">Pristionchus entomophagus</name>
    <dbReference type="NCBI Taxonomy" id="358040"/>
    <lineage>
        <taxon>Eukaryota</taxon>
        <taxon>Metazoa</taxon>
        <taxon>Ecdysozoa</taxon>
        <taxon>Nematoda</taxon>
        <taxon>Chromadorea</taxon>
        <taxon>Rhabditida</taxon>
        <taxon>Rhabditina</taxon>
        <taxon>Diplogasteromorpha</taxon>
        <taxon>Diplogasteroidea</taxon>
        <taxon>Neodiplogasteridae</taxon>
        <taxon>Pristionchus</taxon>
    </lineage>
</organism>
<sequence>PVDPLDTQKIQSIRDAINSITMSYKHEGQKREQLKRALYAFCIGKMNIYAASKKFNIPESAVRSYGIRTRLYLESPTVGTRSSDNPMKFEPGAPLNPLDTKRIQAIRDSISNIVNRSNYEGSRREQPRLH</sequence>
<feature type="non-terminal residue" evidence="2">
    <location>
        <position position="1"/>
    </location>
</feature>
<evidence type="ECO:0008006" key="4">
    <source>
        <dbReference type="Google" id="ProtNLM"/>
    </source>
</evidence>
<feature type="region of interest" description="Disordered" evidence="1">
    <location>
        <begin position="77"/>
        <end position="96"/>
    </location>
</feature>
<protein>
    <recommendedName>
        <fullName evidence="4">HTH psq-type domain-containing protein</fullName>
    </recommendedName>
</protein>
<evidence type="ECO:0000313" key="2">
    <source>
        <dbReference type="EMBL" id="GMT02776.1"/>
    </source>
</evidence>
<reference evidence="2" key="1">
    <citation type="submission" date="2023-10" db="EMBL/GenBank/DDBJ databases">
        <title>Genome assembly of Pristionchus species.</title>
        <authorList>
            <person name="Yoshida K."/>
            <person name="Sommer R.J."/>
        </authorList>
    </citation>
    <scope>NUCLEOTIDE SEQUENCE</scope>
    <source>
        <strain evidence="2">RS0144</strain>
    </source>
</reference>
<gene>
    <name evidence="2" type="ORF">PENTCL1PPCAC_24949</name>
</gene>
<name>A0AAV5U7B1_9BILA</name>
<dbReference type="EMBL" id="BTSX01000006">
    <property type="protein sequence ID" value="GMT02776.1"/>
    <property type="molecule type" value="Genomic_DNA"/>
</dbReference>
<accession>A0AAV5U7B1</accession>
<keyword evidence="3" id="KW-1185">Reference proteome</keyword>
<evidence type="ECO:0000313" key="3">
    <source>
        <dbReference type="Proteomes" id="UP001432027"/>
    </source>
</evidence>
<evidence type="ECO:0000256" key="1">
    <source>
        <dbReference type="SAM" id="MobiDB-lite"/>
    </source>
</evidence>
<proteinExistence type="predicted"/>